<dbReference type="EMBL" id="JBJJXI010000094">
    <property type="protein sequence ID" value="KAL3393978.1"/>
    <property type="molecule type" value="Genomic_DNA"/>
</dbReference>
<dbReference type="Proteomes" id="UP001627154">
    <property type="component" value="Unassembled WGS sequence"/>
</dbReference>
<gene>
    <name evidence="1" type="ORF">TKK_011654</name>
</gene>
<evidence type="ECO:0000313" key="1">
    <source>
        <dbReference type="EMBL" id="KAL3393978.1"/>
    </source>
</evidence>
<dbReference type="AlphaFoldDB" id="A0ABD2WMG8"/>
<protein>
    <submittedName>
        <fullName evidence="1">Uncharacterized protein</fullName>
    </submittedName>
</protein>
<evidence type="ECO:0000313" key="2">
    <source>
        <dbReference type="Proteomes" id="UP001627154"/>
    </source>
</evidence>
<proteinExistence type="predicted"/>
<accession>A0ABD2WMG8</accession>
<name>A0ABD2WMG8_9HYME</name>
<reference evidence="1 2" key="1">
    <citation type="journal article" date="2024" name="bioRxiv">
        <title>A reference genome for Trichogramma kaykai: A tiny desert-dwelling parasitoid wasp with competing sex-ratio distorters.</title>
        <authorList>
            <person name="Culotta J."/>
            <person name="Lindsey A.R."/>
        </authorList>
    </citation>
    <scope>NUCLEOTIDE SEQUENCE [LARGE SCALE GENOMIC DNA]</scope>
    <source>
        <strain evidence="1 2">KSX58</strain>
    </source>
</reference>
<sequence>MHCWLGLSGVRVLAKATSECIKRRKVNFYDCACMYVHEAAAAAAAAAAATTTATAAEPAAATALVYYHAEQQRRGVCAAFFGFISAPARDETAT</sequence>
<organism evidence="1 2">
    <name type="scientific">Trichogramma kaykai</name>
    <dbReference type="NCBI Taxonomy" id="54128"/>
    <lineage>
        <taxon>Eukaryota</taxon>
        <taxon>Metazoa</taxon>
        <taxon>Ecdysozoa</taxon>
        <taxon>Arthropoda</taxon>
        <taxon>Hexapoda</taxon>
        <taxon>Insecta</taxon>
        <taxon>Pterygota</taxon>
        <taxon>Neoptera</taxon>
        <taxon>Endopterygota</taxon>
        <taxon>Hymenoptera</taxon>
        <taxon>Apocrita</taxon>
        <taxon>Proctotrupomorpha</taxon>
        <taxon>Chalcidoidea</taxon>
        <taxon>Trichogrammatidae</taxon>
        <taxon>Trichogramma</taxon>
    </lineage>
</organism>
<comment type="caution">
    <text evidence="1">The sequence shown here is derived from an EMBL/GenBank/DDBJ whole genome shotgun (WGS) entry which is preliminary data.</text>
</comment>
<keyword evidence="2" id="KW-1185">Reference proteome</keyword>